<accession>A0ABD2ZUH2</accession>
<dbReference type="AlphaFoldDB" id="A0ABD2ZUH2"/>
<comment type="caution">
    <text evidence="2">The sequence shown here is derived from an EMBL/GenBank/DDBJ whole genome shotgun (WGS) entry which is preliminary data.</text>
</comment>
<dbReference type="EMBL" id="JBJUIK010000007">
    <property type="protein sequence ID" value="KAL3523064.1"/>
    <property type="molecule type" value="Genomic_DNA"/>
</dbReference>
<reference evidence="2 3" key="1">
    <citation type="submission" date="2024-11" db="EMBL/GenBank/DDBJ databases">
        <title>A near-complete genome assembly of Cinchona calisaya.</title>
        <authorList>
            <person name="Lian D.C."/>
            <person name="Zhao X.W."/>
            <person name="Wei L."/>
        </authorList>
    </citation>
    <scope>NUCLEOTIDE SEQUENCE [LARGE SCALE GENOMIC DNA]</scope>
    <source>
        <tissue evidence="2">Nenye</tissue>
    </source>
</reference>
<evidence type="ECO:0000313" key="3">
    <source>
        <dbReference type="Proteomes" id="UP001630127"/>
    </source>
</evidence>
<evidence type="ECO:0000313" key="2">
    <source>
        <dbReference type="EMBL" id="KAL3523064.1"/>
    </source>
</evidence>
<dbReference type="Proteomes" id="UP001630127">
    <property type="component" value="Unassembled WGS sequence"/>
</dbReference>
<proteinExistence type="predicted"/>
<feature type="region of interest" description="Disordered" evidence="1">
    <location>
        <begin position="1"/>
        <end position="47"/>
    </location>
</feature>
<sequence length="98" mass="9660">MKGFGKGNGGRKGNGNPGKPGIFGKPSGDGEGSGKFGNGGNCGKGGKGIGKGQTGVSLVGGAASLPSSKVPSGRALQLYAKFMMKTNIAKEMNLKAIF</sequence>
<protein>
    <submittedName>
        <fullName evidence="2">Uncharacterized protein</fullName>
    </submittedName>
</protein>
<evidence type="ECO:0000256" key="1">
    <source>
        <dbReference type="SAM" id="MobiDB-lite"/>
    </source>
</evidence>
<keyword evidence="3" id="KW-1185">Reference proteome</keyword>
<feature type="compositionally biased region" description="Gly residues" evidence="1">
    <location>
        <begin position="1"/>
        <end position="18"/>
    </location>
</feature>
<gene>
    <name evidence="2" type="ORF">ACH5RR_015898</name>
</gene>
<organism evidence="2 3">
    <name type="scientific">Cinchona calisaya</name>
    <dbReference type="NCBI Taxonomy" id="153742"/>
    <lineage>
        <taxon>Eukaryota</taxon>
        <taxon>Viridiplantae</taxon>
        <taxon>Streptophyta</taxon>
        <taxon>Embryophyta</taxon>
        <taxon>Tracheophyta</taxon>
        <taxon>Spermatophyta</taxon>
        <taxon>Magnoliopsida</taxon>
        <taxon>eudicotyledons</taxon>
        <taxon>Gunneridae</taxon>
        <taxon>Pentapetalae</taxon>
        <taxon>asterids</taxon>
        <taxon>lamiids</taxon>
        <taxon>Gentianales</taxon>
        <taxon>Rubiaceae</taxon>
        <taxon>Cinchonoideae</taxon>
        <taxon>Cinchoneae</taxon>
        <taxon>Cinchona</taxon>
    </lineage>
</organism>
<feature type="compositionally biased region" description="Gly residues" evidence="1">
    <location>
        <begin position="27"/>
        <end position="47"/>
    </location>
</feature>
<name>A0ABD2ZUH2_9GENT</name>